<dbReference type="InterPro" id="IPR027417">
    <property type="entry name" value="P-loop_NTPase"/>
</dbReference>
<feature type="region of interest" description="Cytidylate kinase" evidence="15">
    <location>
        <begin position="280"/>
        <end position="515"/>
    </location>
</feature>
<keyword evidence="5 15" id="KW-0436">Ligase</keyword>
<dbReference type="NCBIfam" id="NF010004">
    <property type="entry name" value="PRK13477.1"/>
    <property type="match status" value="1"/>
</dbReference>
<dbReference type="Proteomes" id="UP001054846">
    <property type="component" value="Chromosome"/>
</dbReference>
<dbReference type="EMBL" id="CP063845">
    <property type="protein sequence ID" value="UFP96227.1"/>
    <property type="molecule type" value="Genomic_DNA"/>
</dbReference>
<evidence type="ECO:0000313" key="18">
    <source>
        <dbReference type="Proteomes" id="UP001054846"/>
    </source>
</evidence>
<dbReference type="Gene3D" id="3.40.50.300">
    <property type="entry name" value="P-loop containing nucleotide triphosphate hydrolases"/>
    <property type="match status" value="1"/>
</dbReference>
<keyword evidence="8 15" id="KW-0547">Nucleotide-binding</keyword>
<feature type="binding site" evidence="15">
    <location>
        <begin position="149"/>
        <end position="152"/>
    </location>
    <ligand>
        <name>ATP</name>
        <dbReference type="ChEBI" id="CHEBI:30616"/>
    </ligand>
</feature>
<comment type="similarity">
    <text evidence="2">Belongs to the pantothenate synthetase family.</text>
</comment>
<evidence type="ECO:0000256" key="1">
    <source>
        <dbReference type="ARBA" id="ARBA00004990"/>
    </source>
</evidence>
<dbReference type="EC" id="2.7.4.25" evidence="15"/>
<dbReference type="Pfam" id="PF02224">
    <property type="entry name" value="Cytidylate_kin"/>
    <property type="match status" value="1"/>
</dbReference>
<evidence type="ECO:0000256" key="5">
    <source>
        <dbReference type="ARBA" id="ARBA00022598"/>
    </source>
</evidence>
<feature type="binding site" evidence="15">
    <location>
        <position position="178"/>
    </location>
    <ligand>
        <name>ATP</name>
        <dbReference type="ChEBI" id="CHEBI:30616"/>
    </ligand>
</feature>
<proteinExistence type="inferred from homology"/>
<dbReference type="CDD" id="cd00560">
    <property type="entry name" value="PanC"/>
    <property type="match status" value="1"/>
</dbReference>
<protein>
    <recommendedName>
        <fullName evidence="15">Bifunctional pantoate ligase/cytidylate kinase</fullName>
    </recommendedName>
    <domain>
        <recommendedName>
            <fullName evidence="15">Pantothenate synthetase</fullName>
            <shortName evidence="15">PS</shortName>
            <ecNumber evidence="15">6.3.2.1</ecNumber>
        </recommendedName>
        <alternativeName>
            <fullName evidence="15">Pantoate--beta-alanine ligase</fullName>
        </alternativeName>
        <alternativeName>
            <fullName evidence="15">Pantoate-activating enzyme</fullName>
        </alternativeName>
    </domain>
    <domain>
        <recommendedName>
            <fullName evidence="15">Cytidylate kinase</fullName>
            <shortName evidence="15">CK</shortName>
            <ecNumber evidence="15">2.7.4.25</ecNumber>
        </recommendedName>
        <alternativeName>
            <fullName evidence="15">Cytidine monophosphate kinase</fullName>
            <shortName evidence="15">CMP kinase</shortName>
        </alternativeName>
    </domain>
</protein>
<keyword evidence="4 15" id="KW-0963">Cytoplasm</keyword>
<dbReference type="EC" id="6.3.2.1" evidence="15"/>
<reference evidence="17 18" key="1">
    <citation type="journal article" date="2021" name="Genome Biol. Evol.">
        <title>Complete Genome Sequencing of a Novel Gloeobacter Species from a Waterfall Cave in Mexico.</title>
        <authorList>
            <person name="Saw J.H."/>
            <person name="Cardona T."/>
            <person name="Montejano G."/>
        </authorList>
    </citation>
    <scope>NUCLEOTIDE SEQUENCE [LARGE SCALE GENOMIC DNA]</scope>
    <source>
        <strain evidence="17">MG652769</strain>
    </source>
</reference>
<dbReference type="CDD" id="cd02020">
    <property type="entry name" value="CMPK"/>
    <property type="match status" value="1"/>
</dbReference>
<comment type="similarity">
    <text evidence="3">Belongs to the cytidylate kinase family. Type 1 subfamily.</text>
</comment>
<comment type="function">
    <text evidence="15">Catalyzes the condensation of pantoate with beta-alanine in an ATP-dependent reaction via a pantoyl-adenylate intermediate.</text>
</comment>
<dbReference type="InterPro" id="IPR024894">
    <property type="entry name" value="Pantoate_ligase/cytidylate_kin"/>
</dbReference>
<feature type="binding site" evidence="15">
    <location>
        <position position="155"/>
    </location>
    <ligand>
        <name>(R)-pantoate</name>
        <dbReference type="ChEBI" id="CHEBI:15980"/>
    </ligand>
</feature>
<dbReference type="HAMAP" id="MF_01349">
    <property type="entry name" value="PanCY"/>
    <property type="match status" value="1"/>
</dbReference>
<evidence type="ECO:0000256" key="9">
    <source>
        <dbReference type="ARBA" id="ARBA00022777"/>
    </source>
</evidence>
<feature type="binding site" evidence="15">
    <location>
        <begin position="31"/>
        <end position="38"/>
    </location>
    <ligand>
        <name>ATP</name>
        <dbReference type="ChEBI" id="CHEBI:30616"/>
    </ligand>
</feature>
<evidence type="ECO:0000259" key="16">
    <source>
        <dbReference type="Pfam" id="PF02224"/>
    </source>
</evidence>
<dbReference type="Gene3D" id="3.40.50.620">
    <property type="entry name" value="HUPs"/>
    <property type="match status" value="1"/>
</dbReference>
<dbReference type="PANTHER" id="PTHR21299">
    <property type="entry name" value="CYTIDYLATE KINASE/PANTOATE-BETA-ALANINE LIGASE"/>
    <property type="match status" value="1"/>
</dbReference>
<feature type="binding site" evidence="15">
    <location>
        <position position="62"/>
    </location>
    <ligand>
        <name>(R)-pantoate</name>
        <dbReference type="ChEBI" id="CHEBI:15980"/>
    </ligand>
</feature>
<accession>A0ABY3PRA5</accession>
<keyword evidence="6 15" id="KW-0566">Pantothenate biosynthesis</keyword>
<evidence type="ECO:0000256" key="11">
    <source>
        <dbReference type="ARBA" id="ARBA00023268"/>
    </source>
</evidence>
<comment type="pathway">
    <text evidence="1 15">Cofactor biosynthesis; (R)-pantothenate biosynthesis; (R)-pantothenate from (R)-pantoate and beta-alanine: step 1/1.</text>
</comment>
<comment type="subcellular location">
    <subcellularLocation>
        <location evidence="15">Cytoplasm</location>
    </subcellularLocation>
</comment>
<evidence type="ECO:0000256" key="15">
    <source>
        <dbReference type="HAMAP-Rule" id="MF_01349"/>
    </source>
</evidence>
<evidence type="ECO:0000256" key="3">
    <source>
        <dbReference type="ARBA" id="ARBA00009427"/>
    </source>
</evidence>
<evidence type="ECO:0000256" key="7">
    <source>
        <dbReference type="ARBA" id="ARBA00022679"/>
    </source>
</evidence>
<dbReference type="SUPFAM" id="SSF52374">
    <property type="entry name" value="Nucleotidylyl transferase"/>
    <property type="match status" value="1"/>
</dbReference>
<evidence type="ECO:0000313" key="17">
    <source>
        <dbReference type="EMBL" id="UFP96227.1"/>
    </source>
</evidence>
<dbReference type="GO" id="GO:0016301">
    <property type="term" value="F:kinase activity"/>
    <property type="evidence" value="ECO:0007669"/>
    <property type="project" value="UniProtKB-KW"/>
</dbReference>
<keyword evidence="18" id="KW-1185">Reference proteome</keyword>
<comment type="function">
    <text evidence="15">Catalyzes the transfer of a phosphate group from ATP to either CMP or dCMP to form CDP or dCDP and ADP, respectively.</text>
</comment>
<keyword evidence="11 15" id="KW-0511">Multifunctional enzyme</keyword>
<evidence type="ECO:0000256" key="13">
    <source>
        <dbReference type="ARBA" id="ARBA00048258"/>
    </source>
</evidence>
<comment type="similarity">
    <text evidence="15">In the N-terminal section; belongs to the pantothenate synthetase family.</text>
</comment>
<keyword evidence="7 15" id="KW-0808">Transferase</keyword>
<organism evidence="17 18">
    <name type="scientific">Gloeobacter morelensis MG652769</name>
    <dbReference type="NCBI Taxonomy" id="2781736"/>
    <lineage>
        <taxon>Bacteria</taxon>
        <taxon>Bacillati</taxon>
        <taxon>Cyanobacteriota</taxon>
        <taxon>Cyanophyceae</taxon>
        <taxon>Gloeobacterales</taxon>
        <taxon>Gloeobacteraceae</taxon>
        <taxon>Gloeobacter</taxon>
        <taxon>Gloeobacter morelensis</taxon>
    </lineage>
</organism>
<feature type="binding site" evidence="15">
    <location>
        <position position="62"/>
    </location>
    <ligand>
        <name>beta-alanine</name>
        <dbReference type="ChEBI" id="CHEBI:57966"/>
    </ligand>
</feature>
<evidence type="ECO:0000256" key="4">
    <source>
        <dbReference type="ARBA" id="ARBA00022490"/>
    </source>
</evidence>
<dbReference type="Gene3D" id="3.30.1300.10">
    <property type="entry name" value="Pantoate-beta-alanine ligase, C-terminal domain"/>
    <property type="match status" value="1"/>
</dbReference>
<evidence type="ECO:0000256" key="8">
    <source>
        <dbReference type="ARBA" id="ARBA00022741"/>
    </source>
</evidence>
<name>A0ABY3PRA5_9CYAN</name>
<dbReference type="InterPro" id="IPR003721">
    <property type="entry name" value="Pantoate_ligase"/>
</dbReference>
<keyword evidence="9 15" id="KW-0418">Kinase</keyword>
<dbReference type="NCBIfam" id="TIGR00018">
    <property type="entry name" value="panC"/>
    <property type="match status" value="1"/>
</dbReference>
<comment type="catalytic activity">
    <reaction evidence="12 15">
        <text>dCMP + ATP = dCDP + ADP</text>
        <dbReference type="Rhea" id="RHEA:25094"/>
        <dbReference type="ChEBI" id="CHEBI:30616"/>
        <dbReference type="ChEBI" id="CHEBI:57566"/>
        <dbReference type="ChEBI" id="CHEBI:58593"/>
        <dbReference type="ChEBI" id="CHEBI:456216"/>
        <dbReference type="EC" id="2.7.4.25"/>
    </reaction>
</comment>
<dbReference type="PANTHER" id="PTHR21299:SF2">
    <property type="entry name" value="CYTIDYLATE KINASE"/>
    <property type="match status" value="1"/>
</dbReference>
<dbReference type="HAMAP" id="MF_00158">
    <property type="entry name" value="PanC"/>
    <property type="match status" value="1"/>
</dbReference>
<dbReference type="RefSeq" id="WP_230843473.1">
    <property type="nucleotide sequence ID" value="NZ_CP063845.1"/>
</dbReference>
<dbReference type="InterPro" id="IPR042176">
    <property type="entry name" value="Pantoate_ligase_C"/>
</dbReference>
<evidence type="ECO:0000256" key="14">
    <source>
        <dbReference type="ARBA" id="ARBA00048478"/>
    </source>
</evidence>
<feature type="binding site" evidence="15">
    <location>
        <begin position="186"/>
        <end position="189"/>
    </location>
    <ligand>
        <name>ATP</name>
        <dbReference type="ChEBI" id="CHEBI:30616"/>
    </ligand>
</feature>
<gene>
    <name evidence="15" type="primary">panC/cmk</name>
    <name evidence="17" type="ORF">ISF26_08480</name>
</gene>
<evidence type="ECO:0000256" key="12">
    <source>
        <dbReference type="ARBA" id="ARBA00047615"/>
    </source>
</evidence>
<dbReference type="HAMAP" id="MF_00238">
    <property type="entry name" value="Cytidyl_kinase_type1"/>
    <property type="match status" value="1"/>
</dbReference>
<evidence type="ECO:0000256" key="6">
    <source>
        <dbReference type="ARBA" id="ARBA00022655"/>
    </source>
</evidence>
<dbReference type="InterPro" id="IPR003136">
    <property type="entry name" value="Cytidylate_kin"/>
</dbReference>
<evidence type="ECO:0000256" key="2">
    <source>
        <dbReference type="ARBA" id="ARBA00009256"/>
    </source>
</evidence>
<feature type="domain" description="Cytidylate kinase" evidence="16">
    <location>
        <begin position="291"/>
        <end position="507"/>
    </location>
</feature>
<sequence length="515" mass="56234">MKVVETVARLEAFRRARAPVAGVEMGLVMTMGALHEGHRSLLARARRENTVLVVSIFVNPAQFSPNEDLSRYPRPLADDLELCRHEGVDLVFVPPQSELYPPGFGTKVVPDPALTEAMCGLARPGHFSGVATVVAKVMNLVQPVRAYFGQKDAQQVAVIQSVCRDLNIGGRIVICPTVRDPDGLALSSRNVYLNPEQRSTALALPRALDKAAHLWAGGERRASELERAVRTVLASESGLEVEYVAAVDPERLTPHQDASGPVLVAAAVRVGSTRLIDNVVLGQHHERRPIIAIDGPAGAGKSTLARRLAQRLGFLYIDTGAMYRAVTWRAMQERIDPLDGERLSALTRAVRIRLAPGYQSAFPTRVWVDGEEVTRAVRDEAVSLQVSAVSSHPGVRSELVAQQRRIGEAGGVILDGRDIGTHVFPRAELKIYLTASVEERALRRAEDLKAKGLPIPDIAVLKEQIRSRDNQDMSRAYAPLRKADDAIEVNTDTFTVQDTLDRLLALYRDKVGGGV</sequence>
<evidence type="ECO:0000256" key="10">
    <source>
        <dbReference type="ARBA" id="ARBA00022840"/>
    </source>
</evidence>
<comment type="catalytic activity">
    <reaction evidence="14 15">
        <text>CMP + ATP = CDP + ADP</text>
        <dbReference type="Rhea" id="RHEA:11600"/>
        <dbReference type="ChEBI" id="CHEBI:30616"/>
        <dbReference type="ChEBI" id="CHEBI:58069"/>
        <dbReference type="ChEBI" id="CHEBI:60377"/>
        <dbReference type="ChEBI" id="CHEBI:456216"/>
        <dbReference type="EC" id="2.7.4.25"/>
    </reaction>
</comment>
<dbReference type="Pfam" id="PF02569">
    <property type="entry name" value="Pantoate_ligase"/>
    <property type="match status" value="1"/>
</dbReference>
<dbReference type="InterPro" id="IPR014729">
    <property type="entry name" value="Rossmann-like_a/b/a_fold"/>
</dbReference>
<keyword evidence="10 15" id="KW-0067">ATP-binding</keyword>
<dbReference type="GO" id="GO:0004592">
    <property type="term" value="F:pantoate-beta-alanine ligase activity"/>
    <property type="evidence" value="ECO:0007669"/>
    <property type="project" value="UniProtKB-EC"/>
</dbReference>
<comment type="catalytic activity">
    <reaction evidence="13 15">
        <text>(R)-pantoate + beta-alanine + ATP = (R)-pantothenate + AMP + diphosphate + H(+)</text>
        <dbReference type="Rhea" id="RHEA:10912"/>
        <dbReference type="ChEBI" id="CHEBI:15378"/>
        <dbReference type="ChEBI" id="CHEBI:15980"/>
        <dbReference type="ChEBI" id="CHEBI:29032"/>
        <dbReference type="ChEBI" id="CHEBI:30616"/>
        <dbReference type="ChEBI" id="CHEBI:33019"/>
        <dbReference type="ChEBI" id="CHEBI:57966"/>
        <dbReference type="ChEBI" id="CHEBI:456215"/>
        <dbReference type="EC" id="6.3.2.1"/>
    </reaction>
</comment>
<feature type="region of interest" description="Pantoate--beta-alanine ligase" evidence="15">
    <location>
        <begin position="1"/>
        <end position="279"/>
    </location>
</feature>
<dbReference type="NCBIfam" id="TIGR00017">
    <property type="entry name" value="cmk"/>
    <property type="match status" value="1"/>
</dbReference>
<feature type="active site" description="Proton donor" evidence="15">
    <location>
        <position position="38"/>
    </location>
</feature>
<dbReference type="SUPFAM" id="SSF52540">
    <property type="entry name" value="P-loop containing nucleoside triphosphate hydrolases"/>
    <property type="match status" value="1"/>
</dbReference>
<dbReference type="InterPro" id="IPR011994">
    <property type="entry name" value="Cytidylate_kinase_dom"/>
</dbReference>
<comment type="similarity">
    <text evidence="15">In the C-terminal section; belongs to the cytidylate kinase family. Type 1 subfamily.</text>
</comment>